<reference evidence="2" key="2">
    <citation type="submission" date="2022-01" db="EMBL/GenBank/DDBJ databases">
        <authorList>
            <person name="Yamashiro T."/>
            <person name="Shiraishi A."/>
            <person name="Satake H."/>
            <person name="Nakayama K."/>
        </authorList>
    </citation>
    <scope>NUCLEOTIDE SEQUENCE</scope>
</reference>
<dbReference type="EMBL" id="BQNB010014438">
    <property type="protein sequence ID" value="GJT28168.1"/>
    <property type="molecule type" value="Genomic_DNA"/>
</dbReference>
<gene>
    <name evidence="2" type="ORF">Tco_0908443</name>
</gene>
<proteinExistence type="predicted"/>
<dbReference type="Proteomes" id="UP001151760">
    <property type="component" value="Unassembled WGS sequence"/>
</dbReference>
<reference evidence="2" key="1">
    <citation type="journal article" date="2022" name="Int. J. Mol. Sci.">
        <title>Draft Genome of Tanacetum Coccineum: Genomic Comparison of Closely Related Tanacetum-Family Plants.</title>
        <authorList>
            <person name="Yamashiro T."/>
            <person name="Shiraishi A."/>
            <person name="Nakayama K."/>
            <person name="Satake H."/>
        </authorList>
    </citation>
    <scope>NUCLEOTIDE SEQUENCE</scope>
</reference>
<feature type="region of interest" description="Disordered" evidence="1">
    <location>
        <begin position="37"/>
        <end position="70"/>
    </location>
</feature>
<protein>
    <submittedName>
        <fullName evidence="2">Uncharacterized protein</fullName>
    </submittedName>
</protein>
<keyword evidence="3" id="KW-1185">Reference proteome</keyword>
<evidence type="ECO:0000313" key="2">
    <source>
        <dbReference type="EMBL" id="GJT28168.1"/>
    </source>
</evidence>
<evidence type="ECO:0000313" key="3">
    <source>
        <dbReference type="Proteomes" id="UP001151760"/>
    </source>
</evidence>
<evidence type="ECO:0000256" key="1">
    <source>
        <dbReference type="SAM" id="MobiDB-lite"/>
    </source>
</evidence>
<accession>A0ABQ5CQF2</accession>
<comment type="caution">
    <text evidence="2">The sequence shown here is derived from an EMBL/GenBank/DDBJ whole genome shotgun (WGS) entry which is preliminary data.</text>
</comment>
<sequence>MMCVLAHIIHTPENDESDDEENVDEDEFKELYEDVNIKLTDPVHKEERKGDEEMTDASRDEDHAPPSDHEVTSMMNVTVTHEVPSTQITSLLSVPVMVIPDTSTAAATTVPPTTRVISSLLLQSTPTSAPTTESTTTSIPALPNFSSLFGFDHRVSTLEKEFTRIGYATQTALQSYTAEFEKKAQAERRTYIDLIEKSVKDIIKDEVKSQLPQILSKEVSDFATPVIQSTAAESLKNVVLAQSSSQPKSTYEDAATLT</sequence>
<organism evidence="2 3">
    <name type="scientific">Tanacetum coccineum</name>
    <dbReference type="NCBI Taxonomy" id="301880"/>
    <lineage>
        <taxon>Eukaryota</taxon>
        <taxon>Viridiplantae</taxon>
        <taxon>Streptophyta</taxon>
        <taxon>Embryophyta</taxon>
        <taxon>Tracheophyta</taxon>
        <taxon>Spermatophyta</taxon>
        <taxon>Magnoliopsida</taxon>
        <taxon>eudicotyledons</taxon>
        <taxon>Gunneridae</taxon>
        <taxon>Pentapetalae</taxon>
        <taxon>asterids</taxon>
        <taxon>campanulids</taxon>
        <taxon>Asterales</taxon>
        <taxon>Asteraceae</taxon>
        <taxon>Asteroideae</taxon>
        <taxon>Anthemideae</taxon>
        <taxon>Anthemidinae</taxon>
        <taxon>Tanacetum</taxon>
    </lineage>
</organism>
<name>A0ABQ5CQF2_9ASTR</name>